<protein>
    <recommendedName>
        <fullName evidence="1">Tf2-1-like SH3-like domain-containing protein</fullName>
    </recommendedName>
</protein>
<dbReference type="Gene3D" id="3.30.420.10">
    <property type="entry name" value="Ribonuclease H-like superfamily/Ribonuclease H"/>
    <property type="match status" value="1"/>
</dbReference>
<proteinExistence type="predicted"/>
<dbReference type="EMBL" id="JAMSHJ010000006">
    <property type="protein sequence ID" value="KAI5397023.1"/>
    <property type="molecule type" value="Genomic_DNA"/>
</dbReference>
<dbReference type="InterPro" id="IPR056924">
    <property type="entry name" value="SH3_Tf2-1"/>
</dbReference>
<evidence type="ECO:0000313" key="3">
    <source>
        <dbReference type="Proteomes" id="UP001058974"/>
    </source>
</evidence>
<dbReference type="Gramene" id="Psat06G0301200-T1">
    <property type="protein sequence ID" value="KAI5397023.1"/>
    <property type="gene ID" value="KIW84_063012"/>
</dbReference>
<organism evidence="2 3">
    <name type="scientific">Pisum sativum</name>
    <name type="common">Garden pea</name>
    <name type="synonym">Lathyrus oleraceus</name>
    <dbReference type="NCBI Taxonomy" id="3888"/>
    <lineage>
        <taxon>Eukaryota</taxon>
        <taxon>Viridiplantae</taxon>
        <taxon>Streptophyta</taxon>
        <taxon>Embryophyta</taxon>
        <taxon>Tracheophyta</taxon>
        <taxon>Spermatophyta</taxon>
        <taxon>Magnoliopsida</taxon>
        <taxon>eudicotyledons</taxon>
        <taxon>Gunneridae</taxon>
        <taxon>Pentapetalae</taxon>
        <taxon>rosids</taxon>
        <taxon>fabids</taxon>
        <taxon>Fabales</taxon>
        <taxon>Fabaceae</taxon>
        <taxon>Papilionoideae</taxon>
        <taxon>50 kb inversion clade</taxon>
        <taxon>NPAAA clade</taxon>
        <taxon>Hologalegina</taxon>
        <taxon>IRL clade</taxon>
        <taxon>Fabeae</taxon>
        <taxon>Lathyrus</taxon>
    </lineage>
</organism>
<evidence type="ECO:0000313" key="2">
    <source>
        <dbReference type="EMBL" id="KAI5397023.1"/>
    </source>
</evidence>
<dbReference type="Pfam" id="PF24626">
    <property type="entry name" value="SH3_Tf2-1"/>
    <property type="match status" value="1"/>
</dbReference>
<keyword evidence="3" id="KW-1185">Reference proteome</keyword>
<dbReference type="InterPro" id="IPR036397">
    <property type="entry name" value="RNaseH_sf"/>
</dbReference>
<evidence type="ECO:0000259" key="1">
    <source>
        <dbReference type="Pfam" id="PF24626"/>
    </source>
</evidence>
<dbReference type="AlphaFoldDB" id="A0A9D4W8P7"/>
<feature type="domain" description="Tf2-1-like SH3-like" evidence="1">
    <location>
        <begin position="92"/>
        <end position="122"/>
    </location>
</feature>
<dbReference type="Proteomes" id="UP001058974">
    <property type="component" value="Chromosome 6"/>
</dbReference>
<accession>A0A9D4W8P7</accession>
<reference evidence="2 3" key="1">
    <citation type="journal article" date="2022" name="Nat. Genet.">
        <title>Improved pea reference genome and pan-genome highlight genomic features and evolutionary characteristics.</title>
        <authorList>
            <person name="Yang T."/>
            <person name="Liu R."/>
            <person name="Luo Y."/>
            <person name="Hu S."/>
            <person name="Wang D."/>
            <person name="Wang C."/>
            <person name="Pandey M.K."/>
            <person name="Ge S."/>
            <person name="Xu Q."/>
            <person name="Li N."/>
            <person name="Li G."/>
            <person name="Huang Y."/>
            <person name="Saxena R.K."/>
            <person name="Ji Y."/>
            <person name="Li M."/>
            <person name="Yan X."/>
            <person name="He Y."/>
            <person name="Liu Y."/>
            <person name="Wang X."/>
            <person name="Xiang C."/>
            <person name="Varshney R.K."/>
            <person name="Ding H."/>
            <person name="Gao S."/>
            <person name="Zong X."/>
        </authorList>
    </citation>
    <scope>NUCLEOTIDE SEQUENCE [LARGE SCALE GENOMIC DNA]</scope>
    <source>
        <strain evidence="2 3">cv. Zhongwan 6</strain>
    </source>
</reference>
<comment type="caution">
    <text evidence="2">The sequence shown here is derived from an EMBL/GenBank/DDBJ whole genome shotgun (WGS) entry which is preliminary data.</text>
</comment>
<dbReference type="GO" id="GO:0003676">
    <property type="term" value="F:nucleic acid binding"/>
    <property type="evidence" value="ECO:0007669"/>
    <property type="project" value="InterPro"/>
</dbReference>
<name>A0A9D4W8P7_PEA</name>
<gene>
    <name evidence="2" type="ORF">KIW84_063012</name>
</gene>
<sequence>MDKPRWLTLEDYLHCFALEQLRLWSPWVSWVGWWYNPTLHASTGVAPFEIAYERKPVRFLPGETTVASVAMDLMNHDEALQQLKEHLQSFLIERIGAVSYKLKMSVTSCIHPVFHISQLKKTVGD</sequence>